<dbReference type="InterPro" id="IPR046348">
    <property type="entry name" value="SIS_dom_sf"/>
</dbReference>
<evidence type="ECO:0000259" key="2">
    <source>
        <dbReference type="PROSITE" id="PS51464"/>
    </source>
</evidence>
<dbReference type="Proteomes" id="UP001623592">
    <property type="component" value="Unassembled WGS sequence"/>
</dbReference>
<keyword evidence="3" id="KW-0378">Hydrolase</keyword>
<dbReference type="InterPro" id="IPR001347">
    <property type="entry name" value="SIS_dom"/>
</dbReference>
<gene>
    <name evidence="3" type="ORF">ACJDT4_07490</name>
</gene>
<dbReference type="RefSeq" id="WP_406786928.1">
    <property type="nucleotide sequence ID" value="NZ_JBJIAA010000005.1"/>
</dbReference>
<dbReference type="PANTHER" id="PTHR10937">
    <property type="entry name" value="GLUCOSAMINE--FRUCTOSE-6-PHOSPHATE AMINOTRANSFERASE, ISOMERIZING"/>
    <property type="match status" value="1"/>
</dbReference>
<dbReference type="EC" id="3.5.-.-" evidence="3"/>
<dbReference type="PROSITE" id="PS51464">
    <property type="entry name" value="SIS"/>
    <property type="match status" value="1"/>
</dbReference>
<dbReference type="PANTHER" id="PTHR10937:SF17">
    <property type="entry name" value="GLUCOSAMINE-FRUCTOSE-6-PHOSPHATE AMINOTRANSFERASE"/>
    <property type="match status" value="1"/>
</dbReference>
<dbReference type="Pfam" id="PF01380">
    <property type="entry name" value="SIS"/>
    <property type="match status" value="2"/>
</dbReference>
<dbReference type="GO" id="GO:0016787">
    <property type="term" value="F:hydrolase activity"/>
    <property type="evidence" value="ECO:0007669"/>
    <property type="project" value="UniProtKB-KW"/>
</dbReference>
<reference evidence="3 4" key="1">
    <citation type="submission" date="2024-11" db="EMBL/GenBank/DDBJ databases">
        <authorList>
            <person name="Heng Y.C."/>
            <person name="Lim A.C.H."/>
            <person name="Lee J.K.Y."/>
            <person name="Kittelmann S."/>
        </authorList>
    </citation>
    <scope>NUCLEOTIDE SEQUENCE [LARGE SCALE GENOMIC DNA]</scope>
    <source>
        <strain evidence="3 4">WILCCON 0114</strain>
    </source>
</reference>
<dbReference type="SUPFAM" id="SSF53697">
    <property type="entry name" value="SIS domain"/>
    <property type="match status" value="1"/>
</dbReference>
<evidence type="ECO:0000313" key="4">
    <source>
        <dbReference type="Proteomes" id="UP001623592"/>
    </source>
</evidence>
<keyword evidence="1" id="KW-0677">Repeat</keyword>
<feature type="domain" description="SIS" evidence="2">
    <location>
        <begin position="31"/>
        <end position="174"/>
    </location>
</feature>
<proteinExistence type="predicted"/>
<dbReference type="CDD" id="cd05008">
    <property type="entry name" value="SIS_GlmS_GlmD_1"/>
    <property type="match status" value="1"/>
</dbReference>
<protein>
    <submittedName>
        <fullName evidence="3">SIS domain-containing protein</fullName>
        <ecNumber evidence="3">3.5.-.-</ecNumber>
    </submittedName>
</protein>
<keyword evidence="4" id="KW-1185">Reference proteome</keyword>
<evidence type="ECO:0000256" key="1">
    <source>
        <dbReference type="ARBA" id="ARBA00022737"/>
    </source>
</evidence>
<name>A0ABW8TCL6_9CLOT</name>
<dbReference type="Gene3D" id="3.40.50.10490">
    <property type="entry name" value="Glucose-6-phosphate isomerase like protein, domain 1"/>
    <property type="match status" value="2"/>
</dbReference>
<dbReference type="InterPro" id="IPR035466">
    <property type="entry name" value="GlmS/AgaS_SIS"/>
</dbReference>
<accession>A0ABW8TCL6</accession>
<organism evidence="3 4">
    <name type="scientific">Clostridium neuense</name>
    <dbReference type="NCBI Taxonomy" id="1728934"/>
    <lineage>
        <taxon>Bacteria</taxon>
        <taxon>Bacillati</taxon>
        <taxon>Bacillota</taxon>
        <taxon>Clostridia</taxon>
        <taxon>Eubacteriales</taxon>
        <taxon>Clostridiaceae</taxon>
        <taxon>Clostridium</taxon>
    </lineage>
</organism>
<dbReference type="EMBL" id="JBJIAA010000005">
    <property type="protein sequence ID" value="MFL0250264.1"/>
    <property type="molecule type" value="Genomic_DNA"/>
</dbReference>
<sequence length="358" mass="39941">MERKSIMWKYISEETSVLKNMLLRKDIEEKVNTTYQEVEAIYFVSHGSSYNASIVVSDFLSKYAKVRVYYYTPGNFLYNCNTISYEDPSKTLVVAISQTGTSRGTLEAVGRARKLGFPILGITDFKASPLGQLSSVQLGLDCGEENSNAKTKGYSSTLAMLMRLTVAIALKKGTINSNKAEEILSELKACVEELEEIIEKTIKWCEATGFGKGMENVFVLGCGMNYGTALEGQLKLMETMCVPTLFNDIEEFSHGMHRAINKNSSVIILNSEHACTELMEKTFKYLKTKTDKVLIINASENKIDDMMAINIKNHPLTESVLGMTTIIQILSAFIPELNGCDPNVNANNDYTDYMKTRV</sequence>
<evidence type="ECO:0000313" key="3">
    <source>
        <dbReference type="EMBL" id="MFL0250264.1"/>
    </source>
</evidence>
<comment type="caution">
    <text evidence="3">The sequence shown here is derived from an EMBL/GenBank/DDBJ whole genome shotgun (WGS) entry which is preliminary data.</text>
</comment>